<dbReference type="OrthoDB" id="9801841at2"/>
<comment type="caution">
    <text evidence="2">The sequence shown here is derived from an EMBL/GenBank/DDBJ whole genome shotgun (WGS) entry which is preliminary data.</text>
</comment>
<gene>
    <name evidence="2" type="ORF">BIT28_20175</name>
</gene>
<dbReference type="CDD" id="cd00143">
    <property type="entry name" value="PP2Cc"/>
    <property type="match status" value="1"/>
</dbReference>
<dbReference type="Pfam" id="PF13672">
    <property type="entry name" value="PP2C_2"/>
    <property type="match status" value="1"/>
</dbReference>
<dbReference type="SMART" id="SM00332">
    <property type="entry name" value="PP2Cc"/>
    <property type="match status" value="1"/>
</dbReference>
<accession>A0A1Q9H7R5</accession>
<dbReference type="RefSeq" id="WP_075761636.1">
    <property type="nucleotide sequence ID" value="NZ_MJIL01000023.1"/>
</dbReference>
<evidence type="ECO:0000259" key="1">
    <source>
        <dbReference type="PROSITE" id="PS51746"/>
    </source>
</evidence>
<dbReference type="AlphaFoldDB" id="A0A1Q9H7R5"/>
<dbReference type="SUPFAM" id="SSF81606">
    <property type="entry name" value="PP2C-like"/>
    <property type="match status" value="1"/>
</dbReference>
<dbReference type="EMBL" id="MJIL01000023">
    <property type="protein sequence ID" value="OLQ83786.1"/>
    <property type="molecule type" value="Genomic_DNA"/>
</dbReference>
<keyword evidence="3" id="KW-1185">Reference proteome</keyword>
<dbReference type="Proteomes" id="UP000186905">
    <property type="component" value="Unassembled WGS sequence"/>
</dbReference>
<protein>
    <recommendedName>
        <fullName evidence="1">PPM-type phosphatase domain-containing protein</fullName>
    </recommendedName>
</protein>
<dbReference type="InterPro" id="IPR036457">
    <property type="entry name" value="PPM-type-like_dom_sf"/>
</dbReference>
<dbReference type="STRING" id="1903952.BIT28_20175"/>
<dbReference type="PROSITE" id="PS51746">
    <property type="entry name" value="PPM_2"/>
    <property type="match status" value="1"/>
</dbReference>
<dbReference type="Gene3D" id="3.60.40.10">
    <property type="entry name" value="PPM-type phosphatase domain"/>
    <property type="match status" value="1"/>
</dbReference>
<reference evidence="2 3" key="1">
    <citation type="submission" date="2016-09" db="EMBL/GenBank/DDBJ databases">
        <title>Photobacterium proteolyticum sp. nov. a protease producing bacterium isolated from ocean sediments of Laizhou Bay.</title>
        <authorList>
            <person name="Li Y."/>
        </authorList>
    </citation>
    <scope>NUCLEOTIDE SEQUENCE [LARGE SCALE GENOMIC DNA]</scope>
    <source>
        <strain evidence="2 3">13-12</strain>
    </source>
</reference>
<dbReference type="InterPro" id="IPR001932">
    <property type="entry name" value="PPM-type_phosphatase-like_dom"/>
</dbReference>
<organism evidence="2 3">
    <name type="scientific">Photobacterium proteolyticum</name>
    <dbReference type="NCBI Taxonomy" id="1903952"/>
    <lineage>
        <taxon>Bacteria</taxon>
        <taxon>Pseudomonadati</taxon>
        <taxon>Pseudomonadota</taxon>
        <taxon>Gammaproteobacteria</taxon>
        <taxon>Vibrionales</taxon>
        <taxon>Vibrionaceae</taxon>
        <taxon>Photobacterium</taxon>
    </lineage>
</organism>
<proteinExistence type="predicted"/>
<feature type="domain" description="PPM-type phosphatase" evidence="1">
    <location>
        <begin position="7"/>
        <end position="243"/>
    </location>
</feature>
<evidence type="ECO:0000313" key="2">
    <source>
        <dbReference type="EMBL" id="OLQ83786.1"/>
    </source>
</evidence>
<dbReference type="SMART" id="SM00331">
    <property type="entry name" value="PP2C_SIG"/>
    <property type="match status" value="1"/>
</dbReference>
<evidence type="ECO:0000313" key="3">
    <source>
        <dbReference type="Proteomes" id="UP000186905"/>
    </source>
</evidence>
<sequence length="245" mass="27285">MVRILESTSFCFAKNEDKHNEDAILEPKLVANGLVLAVADGVGSYPGADLASLSAIEHLNSLNSSSEINQFGNVFTDIHSKVVGLSQYKTDYEKASTTLTYLFLDGEFLHVAHIGDCRAYIQTGSKLRQITKDHTKHQQLLDEKVFTKKQLKNVKGKNVITTAISAVVDMRYDTTSIRLEDITNDDGVATLFLMSDGAHEHWERNPRFSPNTMASTVKLGNALLRRIERYGPTDDYSFVSVKVQI</sequence>
<name>A0A1Q9H7R5_9GAMM</name>